<dbReference type="RefSeq" id="WP_138596358.1">
    <property type="nucleotide sequence ID" value="NZ_PNCK01000027.1"/>
</dbReference>
<dbReference type="Proteomes" id="UP000307706">
    <property type="component" value="Unassembled WGS sequence"/>
</dbReference>
<accession>A0A5S3XKA2</accession>
<sequence>MRKAIFTLAIGDNPMYQAAILSFKHYADKVGADLIVSDELHYPINIHDPHYGANPAWAEKLRIGELLKEYDRVLYLDADILISPSAQDIFKQYTDPMVIYMLNEGAICDRKFERQLIENKLGRLNWPM</sequence>
<dbReference type="OrthoDB" id="6284213at2"/>
<dbReference type="AlphaFoldDB" id="A0A5S3XKA2"/>
<dbReference type="Pfam" id="PF01501">
    <property type="entry name" value="Glyco_transf_8"/>
    <property type="match status" value="1"/>
</dbReference>
<evidence type="ECO:0000313" key="3">
    <source>
        <dbReference type="Proteomes" id="UP000305730"/>
    </source>
</evidence>
<proteinExistence type="predicted"/>
<evidence type="ECO:0000313" key="2">
    <source>
        <dbReference type="EMBL" id="TMP55334.1"/>
    </source>
</evidence>
<dbReference type="Proteomes" id="UP000305730">
    <property type="component" value="Unassembled WGS sequence"/>
</dbReference>
<dbReference type="InterPro" id="IPR002495">
    <property type="entry name" value="Glyco_trans_8"/>
</dbReference>
<protein>
    <recommendedName>
        <fullName evidence="5">Nucleotide-diphospho-sugar transferase domain-containing protein</fullName>
    </recommendedName>
</protein>
<dbReference type="EMBL" id="PNCK01000027">
    <property type="protein sequence ID" value="TMP43784.1"/>
    <property type="molecule type" value="Genomic_DNA"/>
</dbReference>
<reference evidence="2" key="3">
    <citation type="submission" date="2019-09" db="EMBL/GenBank/DDBJ databases">
        <title>Co-occurence of chitin degradation, pigmentation and bioactivity in marine Pseudoalteromonas.</title>
        <authorList>
            <person name="Sonnenschein E.C."/>
            <person name="Bech P.K."/>
        </authorList>
    </citation>
    <scope>NUCLEOTIDE SEQUENCE</scope>
    <source>
        <strain evidence="2">S2231</strain>
        <strain evidence="1">S2233</strain>
    </source>
</reference>
<dbReference type="GO" id="GO:0016757">
    <property type="term" value="F:glycosyltransferase activity"/>
    <property type="evidence" value="ECO:0007669"/>
    <property type="project" value="InterPro"/>
</dbReference>
<organism evidence="2 4">
    <name type="scientific">Pseudoalteromonas citrea</name>
    <dbReference type="NCBI Taxonomy" id="43655"/>
    <lineage>
        <taxon>Bacteria</taxon>
        <taxon>Pseudomonadati</taxon>
        <taxon>Pseudomonadota</taxon>
        <taxon>Gammaproteobacteria</taxon>
        <taxon>Alteromonadales</taxon>
        <taxon>Pseudoalteromonadaceae</taxon>
        <taxon>Pseudoalteromonas</taxon>
    </lineage>
</organism>
<dbReference type="Gene3D" id="3.90.550.10">
    <property type="entry name" value="Spore Coat Polysaccharide Biosynthesis Protein SpsA, Chain A"/>
    <property type="match status" value="1"/>
</dbReference>
<reference evidence="3 4" key="2">
    <citation type="submission" date="2019-06" db="EMBL/GenBank/DDBJ databases">
        <title>Co-occurence of chitin degradation, pigmentation and bioactivity in marine Pseudoalteromonas.</title>
        <authorList>
            <person name="Sonnenschein E.C."/>
            <person name="Bech P.K."/>
        </authorList>
    </citation>
    <scope>NUCLEOTIDE SEQUENCE [LARGE SCALE GENOMIC DNA]</scope>
    <source>
        <strain evidence="4">S2231</strain>
        <strain evidence="3">S2233</strain>
    </source>
</reference>
<comment type="caution">
    <text evidence="2">The sequence shown here is derived from an EMBL/GenBank/DDBJ whole genome shotgun (WGS) entry which is preliminary data.</text>
</comment>
<name>A0A5S3XKA2_9GAMM</name>
<evidence type="ECO:0008006" key="5">
    <source>
        <dbReference type="Google" id="ProtNLM"/>
    </source>
</evidence>
<dbReference type="EMBL" id="PNCL01000103">
    <property type="protein sequence ID" value="TMP55334.1"/>
    <property type="molecule type" value="Genomic_DNA"/>
</dbReference>
<dbReference type="InterPro" id="IPR029044">
    <property type="entry name" value="Nucleotide-diphossugar_trans"/>
</dbReference>
<gene>
    <name evidence="2" type="ORF">CWB96_17580</name>
    <name evidence="1" type="ORF">CWB97_07975</name>
</gene>
<dbReference type="SUPFAM" id="SSF53448">
    <property type="entry name" value="Nucleotide-diphospho-sugar transferases"/>
    <property type="match status" value="1"/>
</dbReference>
<evidence type="ECO:0000313" key="4">
    <source>
        <dbReference type="Proteomes" id="UP000307706"/>
    </source>
</evidence>
<reference evidence="2 4" key="1">
    <citation type="submission" date="2017-12" db="EMBL/GenBank/DDBJ databases">
        <authorList>
            <person name="Paulsen S."/>
            <person name="Gram L.K."/>
        </authorList>
    </citation>
    <scope>NUCLEOTIDE SEQUENCE [LARGE SCALE GENOMIC DNA]</scope>
    <source>
        <strain evidence="2 4">S2231</strain>
        <strain evidence="1">S2233</strain>
    </source>
</reference>
<keyword evidence="3" id="KW-1185">Reference proteome</keyword>
<evidence type="ECO:0000313" key="1">
    <source>
        <dbReference type="EMBL" id="TMP43784.1"/>
    </source>
</evidence>